<keyword evidence="1" id="KW-0175">Coiled coil</keyword>
<keyword evidence="6" id="KW-1185">Reference proteome</keyword>
<evidence type="ECO:0000313" key="6">
    <source>
        <dbReference type="Proteomes" id="UP000553776"/>
    </source>
</evidence>
<sequence>MRKYIIGAIVGSALTFSVSAYGAELSKIGKKVQGEYTVVVDGATLPQKAVGVDGSTYAPLRAIGEELGYNVSFSNKTVTFSAKEVKEPVSTTTPEPTASGTTTPTTQDQISELEKQRDKLTYELLSWPSKYDLSNLTDEQKKEAEEMKRKIDDLQKQIDALKEQLK</sequence>
<accession>A0A841U8E8</accession>
<feature type="region of interest" description="Disordered" evidence="2">
    <location>
        <begin position="84"/>
        <end position="110"/>
    </location>
</feature>
<evidence type="ECO:0000313" key="5">
    <source>
        <dbReference type="EMBL" id="MBB6694374.1"/>
    </source>
</evidence>
<dbReference type="Proteomes" id="UP000553776">
    <property type="component" value="Unassembled WGS sequence"/>
</dbReference>
<comment type="caution">
    <text evidence="5">The sequence shown here is derived from an EMBL/GenBank/DDBJ whole genome shotgun (WGS) entry which is preliminary data.</text>
</comment>
<feature type="chain" id="PRO_5032703076" evidence="3">
    <location>
        <begin position="23"/>
        <end position="166"/>
    </location>
</feature>
<evidence type="ECO:0000259" key="4">
    <source>
        <dbReference type="Pfam" id="PF07833"/>
    </source>
</evidence>
<feature type="domain" description="Copper amine oxidase-like N-terminal" evidence="4">
    <location>
        <begin position="41"/>
        <end position="80"/>
    </location>
</feature>
<feature type="coiled-coil region" evidence="1">
    <location>
        <begin position="137"/>
        <end position="164"/>
    </location>
</feature>
<reference evidence="5 6" key="1">
    <citation type="submission" date="2020-08" db="EMBL/GenBank/DDBJ databases">
        <title>Cohnella phylogeny.</title>
        <authorList>
            <person name="Dunlap C."/>
        </authorList>
    </citation>
    <scope>NUCLEOTIDE SEQUENCE [LARGE SCALE GENOMIC DNA]</scope>
    <source>
        <strain evidence="5 6">DSM 25239</strain>
    </source>
</reference>
<dbReference type="InterPro" id="IPR012854">
    <property type="entry name" value="Cu_amine_oxidase-like_N"/>
</dbReference>
<feature type="compositionally biased region" description="Low complexity" evidence="2">
    <location>
        <begin position="91"/>
        <end position="106"/>
    </location>
</feature>
<name>A0A841U8E8_9BACL</name>
<feature type="signal peptide" evidence="3">
    <location>
        <begin position="1"/>
        <end position="22"/>
    </location>
</feature>
<proteinExistence type="predicted"/>
<evidence type="ECO:0000256" key="2">
    <source>
        <dbReference type="SAM" id="MobiDB-lite"/>
    </source>
</evidence>
<dbReference type="EMBL" id="JACJVR010000090">
    <property type="protein sequence ID" value="MBB6694374.1"/>
    <property type="molecule type" value="Genomic_DNA"/>
</dbReference>
<evidence type="ECO:0000256" key="1">
    <source>
        <dbReference type="SAM" id="Coils"/>
    </source>
</evidence>
<organism evidence="5 6">
    <name type="scientific">Cohnella xylanilytica</name>
    <dbReference type="NCBI Taxonomy" id="557555"/>
    <lineage>
        <taxon>Bacteria</taxon>
        <taxon>Bacillati</taxon>
        <taxon>Bacillota</taxon>
        <taxon>Bacilli</taxon>
        <taxon>Bacillales</taxon>
        <taxon>Paenibacillaceae</taxon>
        <taxon>Cohnella</taxon>
    </lineage>
</organism>
<dbReference type="RefSeq" id="WP_185138344.1">
    <property type="nucleotide sequence ID" value="NZ_JACJVR010000090.1"/>
</dbReference>
<dbReference type="AlphaFoldDB" id="A0A841U8E8"/>
<gene>
    <name evidence="5" type="ORF">H7B90_23540</name>
</gene>
<protein>
    <submittedName>
        <fullName evidence="5">FlxA-like family protein</fullName>
    </submittedName>
</protein>
<dbReference type="Pfam" id="PF07833">
    <property type="entry name" value="Cu_amine_oxidN1"/>
    <property type="match status" value="1"/>
</dbReference>
<keyword evidence="3" id="KW-0732">Signal</keyword>
<evidence type="ECO:0000256" key="3">
    <source>
        <dbReference type="SAM" id="SignalP"/>
    </source>
</evidence>